<sequence length="120" mass="13597">MKRLALCLLMLVALPVQADDVDAFLGRFRSALMARDAAAIADLTQLPFLYEGRRLDRATFIRAVPVLFDARLSRCLAQARPLTEGQDRLLHCAPYTFYLRTGADRRWRLAEFNADGEDLP</sequence>
<dbReference type="OrthoDB" id="5985744at2"/>
<keyword evidence="3" id="KW-1185">Reference proteome</keyword>
<evidence type="ECO:0008006" key="4">
    <source>
        <dbReference type="Google" id="ProtNLM"/>
    </source>
</evidence>
<evidence type="ECO:0000313" key="2">
    <source>
        <dbReference type="EMBL" id="EGK71533.1"/>
    </source>
</evidence>
<feature type="signal peptide" evidence="1">
    <location>
        <begin position="1"/>
        <end position="18"/>
    </location>
</feature>
<dbReference type="eggNOG" id="ENOG5033JIK">
    <property type="taxonomic scope" value="Bacteria"/>
</dbReference>
<comment type="caution">
    <text evidence="2">The sequence shown here is derived from an EMBL/GenBank/DDBJ whole genome shotgun (WGS) entry which is preliminary data.</text>
</comment>
<proteinExistence type="predicted"/>
<dbReference type="STRING" id="1000565.METUNv1_02222"/>
<keyword evidence="1" id="KW-0732">Signal</keyword>
<organism evidence="2 3">
    <name type="scientific">Methyloversatilis universalis (strain ATCC BAA-1314 / DSM 25237 / JCM 13912 / CCUG 52030 / FAM5)</name>
    <dbReference type="NCBI Taxonomy" id="1000565"/>
    <lineage>
        <taxon>Bacteria</taxon>
        <taxon>Pseudomonadati</taxon>
        <taxon>Pseudomonadota</taxon>
        <taxon>Betaproteobacteria</taxon>
        <taxon>Nitrosomonadales</taxon>
        <taxon>Sterolibacteriaceae</taxon>
        <taxon>Methyloversatilis</taxon>
    </lineage>
</organism>
<dbReference type="AlphaFoldDB" id="F5RD62"/>
<accession>F5RD62</accession>
<protein>
    <recommendedName>
        <fullName evidence="4">DUF4440 domain-containing protein</fullName>
    </recommendedName>
</protein>
<evidence type="ECO:0000256" key="1">
    <source>
        <dbReference type="SAM" id="SignalP"/>
    </source>
</evidence>
<dbReference type="RefSeq" id="WP_008061644.1">
    <property type="nucleotide sequence ID" value="NZ_AFHG01000050.1"/>
</dbReference>
<evidence type="ECO:0000313" key="3">
    <source>
        <dbReference type="Proteomes" id="UP000005019"/>
    </source>
</evidence>
<gene>
    <name evidence="2" type="ORF">METUNv1_02222</name>
</gene>
<reference evidence="2 3" key="1">
    <citation type="journal article" date="2011" name="J. Bacteriol.">
        <title>Genome sequence of Methyloversatilis universalis FAM5T, a methylotrophic representative of the order Rhodocyclales.</title>
        <authorList>
            <person name="Kittichotirat W."/>
            <person name="Good N.M."/>
            <person name="Hall R."/>
            <person name="Bringel F."/>
            <person name="Lajus A."/>
            <person name="Medigue C."/>
            <person name="Smalley N.E."/>
            <person name="Beck D."/>
            <person name="Bumgarner R."/>
            <person name="Vuilleumier S."/>
            <person name="Kalyuzhnaya M.G."/>
        </authorList>
    </citation>
    <scope>NUCLEOTIDE SEQUENCE [LARGE SCALE GENOMIC DNA]</scope>
    <source>
        <strain evidence="3">ATCC BAA-1314 / JCM 13912 / FAM5</strain>
    </source>
</reference>
<dbReference type="Proteomes" id="UP000005019">
    <property type="component" value="Unassembled WGS sequence"/>
</dbReference>
<dbReference type="EMBL" id="AFHG01000050">
    <property type="protein sequence ID" value="EGK71533.1"/>
    <property type="molecule type" value="Genomic_DNA"/>
</dbReference>
<feature type="chain" id="PRO_5003330937" description="DUF4440 domain-containing protein" evidence="1">
    <location>
        <begin position="19"/>
        <end position="120"/>
    </location>
</feature>
<name>F5RD62_METUF</name>